<feature type="compositionally biased region" description="Polar residues" evidence="1">
    <location>
        <begin position="16"/>
        <end position="28"/>
    </location>
</feature>
<dbReference type="PANTHER" id="PTHR16469">
    <property type="entry name" value="UBIQUITIN-ASSOCIATED AND SH3 DOMAIN-CONTAINING BA-RELATED"/>
    <property type="match status" value="1"/>
</dbReference>
<dbReference type="AlphaFoldDB" id="A0A9P6SZ20"/>
<dbReference type="Pfam" id="PF00300">
    <property type="entry name" value="His_Phos_1"/>
    <property type="match status" value="1"/>
</dbReference>
<dbReference type="InterPro" id="IPR013078">
    <property type="entry name" value="His_Pase_superF_clade-1"/>
</dbReference>
<dbReference type="PANTHER" id="PTHR16469:SF27">
    <property type="entry name" value="UBIQUITIN-ASSOCIATED AND SH3 DOMAIN-CONTAINING BA-RELATED"/>
    <property type="match status" value="1"/>
</dbReference>
<dbReference type="EMBL" id="JAAAID010000911">
    <property type="protein sequence ID" value="KAG0012953.1"/>
    <property type="molecule type" value="Genomic_DNA"/>
</dbReference>
<reference evidence="2" key="1">
    <citation type="journal article" date="2020" name="Fungal Divers.">
        <title>Resolving the Mortierellaceae phylogeny through synthesis of multi-gene phylogenetics and phylogenomics.</title>
        <authorList>
            <person name="Vandepol N."/>
            <person name="Liber J."/>
            <person name="Desiro A."/>
            <person name="Na H."/>
            <person name="Kennedy M."/>
            <person name="Barry K."/>
            <person name="Grigoriev I.V."/>
            <person name="Miller A.N."/>
            <person name="O'Donnell K."/>
            <person name="Stajich J.E."/>
            <person name="Bonito G."/>
        </authorList>
    </citation>
    <scope>NUCLEOTIDE SEQUENCE</scope>
    <source>
        <strain evidence="2">NRRL 2769</strain>
    </source>
</reference>
<dbReference type="Proteomes" id="UP000703661">
    <property type="component" value="Unassembled WGS sequence"/>
</dbReference>
<dbReference type="InterPro" id="IPR051710">
    <property type="entry name" value="Phosphatase_SH3-domain"/>
</dbReference>
<sequence>MQARQTGRMIRDFAQESRSLSTPASLDSVNKRIADKSGTPSAVSNEDEQQKDWTTLQRITPPESPGLGRFNPMSSQGPNKHGASTGDQKRQHHFAIVTSPFLRCSQTAIEIAIGMRTASAETSGSDGNCSKSTKWLSSEYVSGPVPDSIIVQRMQDFAMARRDHEQYYSIDWKYLAKDRQLPTWPETRESMQERLDRTLDHILKSYTSNDKSAERDLSIVFVTHASPVNALMEACLQFPTLVPVPNCSISRCQWTPLSTSNANEEDSSQQEPGMFDVLMQSTHTFTVAGEEGRWLLDYQTYTAHLDRDYRR</sequence>
<organism evidence="2 3">
    <name type="scientific">Entomortierella chlamydospora</name>
    <dbReference type="NCBI Taxonomy" id="101097"/>
    <lineage>
        <taxon>Eukaryota</taxon>
        <taxon>Fungi</taxon>
        <taxon>Fungi incertae sedis</taxon>
        <taxon>Mucoromycota</taxon>
        <taxon>Mortierellomycotina</taxon>
        <taxon>Mortierellomycetes</taxon>
        <taxon>Mortierellales</taxon>
        <taxon>Mortierellaceae</taxon>
        <taxon>Entomortierella</taxon>
    </lineage>
</organism>
<keyword evidence="3" id="KW-1185">Reference proteome</keyword>
<proteinExistence type="predicted"/>
<evidence type="ECO:0000313" key="2">
    <source>
        <dbReference type="EMBL" id="KAG0012953.1"/>
    </source>
</evidence>
<gene>
    <name evidence="2" type="ORF">BGZ80_011401</name>
</gene>
<feature type="region of interest" description="Disordered" evidence="1">
    <location>
        <begin position="1"/>
        <end position="90"/>
    </location>
</feature>
<name>A0A9P6SZ20_9FUNG</name>
<comment type="caution">
    <text evidence="2">The sequence shown here is derived from an EMBL/GenBank/DDBJ whole genome shotgun (WGS) entry which is preliminary data.</text>
</comment>
<evidence type="ECO:0000256" key="1">
    <source>
        <dbReference type="SAM" id="MobiDB-lite"/>
    </source>
</evidence>
<dbReference type="Gene3D" id="3.40.50.1240">
    <property type="entry name" value="Phosphoglycerate mutase-like"/>
    <property type="match status" value="1"/>
</dbReference>
<dbReference type="InterPro" id="IPR029033">
    <property type="entry name" value="His_PPase_superfam"/>
</dbReference>
<evidence type="ECO:0008006" key="4">
    <source>
        <dbReference type="Google" id="ProtNLM"/>
    </source>
</evidence>
<dbReference type="SUPFAM" id="SSF53254">
    <property type="entry name" value="Phosphoglycerate mutase-like"/>
    <property type="match status" value="1"/>
</dbReference>
<accession>A0A9P6SZ20</accession>
<evidence type="ECO:0000313" key="3">
    <source>
        <dbReference type="Proteomes" id="UP000703661"/>
    </source>
</evidence>
<protein>
    <recommendedName>
        <fullName evidence="4">Phosphoglycerate mutase family protein</fullName>
    </recommendedName>
</protein>